<reference evidence="1" key="1">
    <citation type="submission" date="2020-05" db="EMBL/GenBank/DDBJ databases">
        <authorList>
            <person name="Chiriac C."/>
            <person name="Salcher M."/>
            <person name="Ghai R."/>
            <person name="Kavagutti S V."/>
        </authorList>
    </citation>
    <scope>NUCLEOTIDE SEQUENCE</scope>
</reference>
<dbReference type="EMBL" id="CAEZZS010000041">
    <property type="protein sequence ID" value="CAB4779580.1"/>
    <property type="molecule type" value="Genomic_DNA"/>
</dbReference>
<protein>
    <submittedName>
        <fullName evidence="1">Unannotated protein</fullName>
    </submittedName>
</protein>
<dbReference type="AlphaFoldDB" id="A0A6J6W5H2"/>
<name>A0A6J6W5H2_9ZZZZ</name>
<organism evidence="1">
    <name type="scientific">freshwater metagenome</name>
    <dbReference type="NCBI Taxonomy" id="449393"/>
    <lineage>
        <taxon>unclassified sequences</taxon>
        <taxon>metagenomes</taxon>
        <taxon>ecological metagenomes</taxon>
    </lineage>
</organism>
<accession>A0A6J6W5H2</accession>
<evidence type="ECO:0000313" key="1">
    <source>
        <dbReference type="EMBL" id="CAB4779580.1"/>
    </source>
</evidence>
<proteinExistence type="predicted"/>
<sequence length="145" mass="15260">MIKGSIASLTLSTSTGGTGIDSAAVVQFKQNKSYEFTIKLIGSIAASQTKKTFGMSVTATNSINLDFIVTTLEANTLRNGNSVHEYVIEASGTFECPSIPGLLSYSVLDAQGITGANSMIITGSYLLREVNAIFNVPQGNPVSSW</sequence>
<gene>
    <name evidence="1" type="ORF">UFOPK2922_00928</name>
</gene>